<evidence type="ECO:0000256" key="3">
    <source>
        <dbReference type="ARBA" id="ARBA00022692"/>
    </source>
</evidence>
<dbReference type="InterPro" id="IPR036259">
    <property type="entry name" value="MFS_trans_sf"/>
</dbReference>
<accession>A0A0W0G526</accession>
<dbReference type="SUPFAM" id="SSF103473">
    <property type="entry name" value="MFS general substrate transporter"/>
    <property type="match status" value="1"/>
</dbReference>
<dbReference type="EMBL" id="LATX01001114">
    <property type="protein sequence ID" value="KTB43676.1"/>
    <property type="molecule type" value="Genomic_DNA"/>
</dbReference>
<feature type="transmembrane region" description="Helical" evidence="7">
    <location>
        <begin position="112"/>
        <end position="135"/>
    </location>
</feature>
<comment type="subcellular location">
    <subcellularLocation>
        <location evidence="1">Membrane</location>
        <topology evidence="1">Multi-pass membrane protein</topology>
    </subcellularLocation>
</comment>
<name>A0A0W0G526_MONRR</name>
<reference evidence="8 9" key="1">
    <citation type="submission" date="2015-12" db="EMBL/GenBank/DDBJ databases">
        <title>Draft genome sequence of Moniliophthora roreri, the causal agent of frosty pod rot of cacao.</title>
        <authorList>
            <person name="Aime M.C."/>
            <person name="Diaz-Valderrama J.R."/>
            <person name="Kijpornyongpan T."/>
            <person name="Phillips-Mora W."/>
        </authorList>
    </citation>
    <scope>NUCLEOTIDE SEQUENCE [LARGE SCALE GENOMIC DNA]</scope>
    <source>
        <strain evidence="8 9">MCA 2952</strain>
    </source>
</reference>
<dbReference type="GO" id="GO:0016020">
    <property type="term" value="C:membrane"/>
    <property type="evidence" value="ECO:0007669"/>
    <property type="project" value="UniProtKB-SubCell"/>
</dbReference>
<dbReference type="GO" id="GO:0022857">
    <property type="term" value="F:transmembrane transporter activity"/>
    <property type="evidence" value="ECO:0007669"/>
    <property type="project" value="InterPro"/>
</dbReference>
<evidence type="ECO:0000256" key="2">
    <source>
        <dbReference type="ARBA" id="ARBA00022448"/>
    </source>
</evidence>
<dbReference type="Pfam" id="PF07690">
    <property type="entry name" value="MFS_1"/>
    <property type="match status" value="1"/>
</dbReference>
<keyword evidence="2" id="KW-0813">Transport</keyword>
<feature type="region of interest" description="Disordered" evidence="6">
    <location>
        <begin position="1"/>
        <end position="32"/>
    </location>
</feature>
<keyword evidence="3 7" id="KW-0812">Transmembrane</keyword>
<feature type="transmembrane region" description="Helical" evidence="7">
    <location>
        <begin position="147"/>
        <end position="167"/>
    </location>
</feature>
<comment type="caution">
    <text evidence="8">The sequence shown here is derived from an EMBL/GenBank/DDBJ whole genome shotgun (WGS) entry which is preliminary data.</text>
</comment>
<sequence length="285" mass="31415">MSEKEYDKAQASMEEDVGRPNEDPLPASGTPERALAERKLVRKLDTRVLPTIVLIFIMNYIDRNGITTARLKGLEEDLGLSDLQYQVALSILFVTYCPAQIPSNMELAFRSAVLYAGLLISNAFGALMAAGILSGMEGKRGIRAWRWLFFIEGAITMSIGLCSIWLLPDYPNNTQWITPFERRLAQARLADDAGEADKDNAEDSPLRGLKMAITDIKVSILAVMTTSQLLGLSFVNFFPTLTETLGFNTTISLLLAACVPLQRLHDSEADPFIGLHGYSRPSVVV</sequence>
<dbReference type="AlphaFoldDB" id="A0A0W0G526"/>
<evidence type="ECO:0000256" key="6">
    <source>
        <dbReference type="SAM" id="MobiDB-lite"/>
    </source>
</evidence>
<gene>
    <name evidence="8" type="ORF">WG66_3747</name>
</gene>
<evidence type="ECO:0000256" key="1">
    <source>
        <dbReference type="ARBA" id="ARBA00004141"/>
    </source>
</evidence>
<evidence type="ECO:0000256" key="5">
    <source>
        <dbReference type="ARBA" id="ARBA00023136"/>
    </source>
</evidence>
<dbReference type="InterPro" id="IPR011701">
    <property type="entry name" value="MFS"/>
</dbReference>
<dbReference type="PANTHER" id="PTHR43791">
    <property type="entry name" value="PERMEASE-RELATED"/>
    <property type="match status" value="1"/>
</dbReference>
<organism evidence="8 9">
    <name type="scientific">Moniliophthora roreri</name>
    <name type="common">Frosty pod rot fungus</name>
    <name type="synonym">Monilia roreri</name>
    <dbReference type="NCBI Taxonomy" id="221103"/>
    <lineage>
        <taxon>Eukaryota</taxon>
        <taxon>Fungi</taxon>
        <taxon>Dikarya</taxon>
        <taxon>Basidiomycota</taxon>
        <taxon>Agaricomycotina</taxon>
        <taxon>Agaricomycetes</taxon>
        <taxon>Agaricomycetidae</taxon>
        <taxon>Agaricales</taxon>
        <taxon>Marasmiineae</taxon>
        <taxon>Marasmiaceae</taxon>
        <taxon>Moniliophthora</taxon>
    </lineage>
</organism>
<proteinExistence type="predicted"/>
<keyword evidence="5 7" id="KW-0472">Membrane</keyword>
<protein>
    <submittedName>
        <fullName evidence="8">Putative MFS general substrate transporter</fullName>
    </submittedName>
</protein>
<dbReference type="PANTHER" id="PTHR43791:SF6">
    <property type="entry name" value="TRANSPORTER, PUTATIVE (AFU_ORTHOLOGUE AFUA_1G16690)-RELATED"/>
    <property type="match status" value="1"/>
</dbReference>
<evidence type="ECO:0000313" key="8">
    <source>
        <dbReference type="EMBL" id="KTB43676.1"/>
    </source>
</evidence>
<dbReference type="Gene3D" id="1.20.1250.20">
    <property type="entry name" value="MFS general substrate transporter like domains"/>
    <property type="match status" value="2"/>
</dbReference>
<dbReference type="Proteomes" id="UP000054988">
    <property type="component" value="Unassembled WGS sequence"/>
</dbReference>
<evidence type="ECO:0000256" key="7">
    <source>
        <dbReference type="SAM" id="Phobius"/>
    </source>
</evidence>
<keyword evidence="4 7" id="KW-1133">Transmembrane helix</keyword>
<evidence type="ECO:0000256" key="4">
    <source>
        <dbReference type="ARBA" id="ARBA00022989"/>
    </source>
</evidence>
<evidence type="ECO:0000313" key="9">
    <source>
        <dbReference type="Proteomes" id="UP000054988"/>
    </source>
</evidence>